<keyword evidence="7" id="KW-0560">Oxidoreductase</keyword>
<dbReference type="GO" id="GO:0004458">
    <property type="term" value="F:D-lactate dehydrogenase (cytochrome) activity"/>
    <property type="evidence" value="ECO:0007669"/>
    <property type="project" value="UniProtKB-EC"/>
</dbReference>
<gene>
    <name evidence="13" type="ORF">PACTADRAFT_22360</name>
</gene>
<evidence type="ECO:0000256" key="4">
    <source>
        <dbReference type="ARBA" id="ARBA00022630"/>
    </source>
</evidence>
<dbReference type="Gene3D" id="3.30.70.2740">
    <property type="match status" value="1"/>
</dbReference>
<dbReference type="Gene3D" id="3.30.465.10">
    <property type="match status" value="1"/>
</dbReference>
<comment type="subcellular location">
    <subcellularLocation>
        <location evidence="2">Mitochondrion</location>
    </subcellularLocation>
</comment>
<keyword evidence="6" id="KW-0809">Transit peptide</keyword>
<comment type="similarity">
    <text evidence="3">Belongs to the FAD-binding oxidoreductase/transferase type 4 family.</text>
</comment>
<dbReference type="AlphaFoldDB" id="A0A1E4TND6"/>
<dbReference type="InterPro" id="IPR036318">
    <property type="entry name" value="FAD-bd_PCMH-like_sf"/>
</dbReference>
<evidence type="ECO:0000313" key="14">
    <source>
        <dbReference type="Proteomes" id="UP000094236"/>
    </source>
</evidence>
<dbReference type="GO" id="GO:0005739">
    <property type="term" value="C:mitochondrion"/>
    <property type="evidence" value="ECO:0007669"/>
    <property type="project" value="UniProtKB-SubCell"/>
</dbReference>
<dbReference type="FunFam" id="1.10.45.10:FF:000001">
    <property type="entry name" value="D-lactate dehydrogenase mitochondrial"/>
    <property type="match status" value="1"/>
</dbReference>
<keyword evidence="5" id="KW-0274">FAD</keyword>
<dbReference type="PANTHER" id="PTHR11748">
    <property type="entry name" value="D-LACTATE DEHYDROGENASE"/>
    <property type="match status" value="1"/>
</dbReference>
<evidence type="ECO:0000256" key="11">
    <source>
        <dbReference type="ARBA" id="ARBA00083446"/>
    </source>
</evidence>
<dbReference type="InterPro" id="IPR016169">
    <property type="entry name" value="FAD-bd_PCMH_sub2"/>
</dbReference>
<keyword evidence="4" id="KW-0285">Flavoprotein</keyword>
<dbReference type="InterPro" id="IPR016164">
    <property type="entry name" value="FAD-linked_Oxase-like_C"/>
</dbReference>
<dbReference type="InterPro" id="IPR004113">
    <property type="entry name" value="FAD-bd_oxidored_4_C"/>
</dbReference>
<keyword evidence="8" id="KW-0496">Mitochondrion</keyword>
<evidence type="ECO:0000259" key="12">
    <source>
        <dbReference type="PROSITE" id="PS51387"/>
    </source>
</evidence>
<protein>
    <recommendedName>
        <fullName evidence="9">D-lactate dehydrogenase (cytochrome)</fullName>
        <ecNumber evidence="9">1.1.2.4</ecNumber>
    </recommendedName>
    <alternativeName>
        <fullName evidence="11">D-lactate ferricytochrome C oxidoreductase</fullName>
    </alternativeName>
</protein>
<feature type="domain" description="FAD-binding PCMH-type" evidence="12">
    <location>
        <begin position="51"/>
        <end position="229"/>
    </location>
</feature>
<evidence type="ECO:0000256" key="8">
    <source>
        <dbReference type="ARBA" id="ARBA00023128"/>
    </source>
</evidence>
<evidence type="ECO:0000256" key="6">
    <source>
        <dbReference type="ARBA" id="ARBA00022946"/>
    </source>
</evidence>
<feature type="non-terminal residue" evidence="13">
    <location>
        <position position="1"/>
    </location>
</feature>
<evidence type="ECO:0000313" key="13">
    <source>
        <dbReference type="EMBL" id="ODV93264.1"/>
    </source>
</evidence>
<keyword evidence="14" id="KW-1185">Reference proteome</keyword>
<dbReference type="InterPro" id="IPR016171">
    <property type="entry name" value="Vanillyl_alc_oxidase_C-sub2"/>
</dbReference>
<dbReference type="OrthoDB" id="7786253at2759"/>
<dbReference type="GO" id="GO:0071949">
    <property type="term" value="F:FAD binding"/>
    <property type="evidence" value="ECO:0007669"/>
    <property type="project" value="InterPro"/>
</dbReference>
<comment type="cofactor">
    <cofactor evidence="1">
        <name>FAD</name>
        <dbReference type="ChEBI" id="CHEBI:57692"/>
    </cofactor>
</comment>
<dbReference type="InterPro" id="IPR016166">
    <property type="entry name" value="FAD-bd_PCMH"/>
</dbReference>
<dbReference type="GO" id="GO:1903457">
    <property type="term" value="P:lactate catabolic process"/>
    <property type="evidence" value="ECO:0007669"/>
    <property type="project" value="TreeGrafter"/>
</dbReference>
<feature type="non-terminal residue" evidence="13">
    <location>
        <position position="483"/>
    </location>
</feature>
<proteinExistence type="inferred from homology"/>
<dbReference type="EC" id="1.1.2.4" evidence="9"/>
<dbReference type="SUPFAM" id="SSF55103">
    <property type="entry name" value="FAD-linked oxidases, C-terminal domain"/>
    <property type="match status" value="1"/>
</dbReference>
<dbReference type="Proteomes" id="UP000094236">
    <property type="component" value="Unassembled WGS sequence"/>
</dbReference>
<sequence>DDLSSPKYASESELKEAINEFKKILGENGISDNEQDLELHSDSFFNTHKALPNEKPRYILYPTSTEQVSEIAKIAHKYKVPIIPYSGGTSLEGHYIQTRQGITINFSKMDKIIKFNKDDLDIVVEAGVGWQDLNEFLSPYNLMIGVDPGPGAQFGGMTACSCSGTNAFQFGTMKENVIALEVVLADGTIITTRQRPRKTSAGYNLTGLFIGSEGTLGLVTKVTMKLHVKPENESIAAVSFNSIEDASNAVSKLIQRGIKLNAVELLNDEAMKCLNDSKQLTKIYDIKPTLFLKISGASPNIAKEILKQVKEITEKNNAISYTFATDALEKEQIWDARRLILWSTIEYGKKKLGPEAQVIVTDVAVPISDLPQIIKDTQQDLDNSNILATILGHVGDGNFHALLIYTPQTKEKVQSAADRLVERAVSKYDGTCTGEHGVGYGKRKYLEQELGLPTINVMRRLKLALDPLRILNPDKIFKTDPAD</sequence>
<evidence type="ECO:0000256" key="2">
    <source>
        <dbReference type="ARBA" id="ARBA00004173"/>
    </source>
</evidence>
<dbReference type="FunFam" id="3.30.465.10:FF:000014">
    <property type="entry name" value="D-lactate dehydrogenase (Cytochrome), putative"/>
    <property type="match status" value="1"/>
</dbReference>
<dbReference type="SUPFAM" id="SSF56176">
    <property type="entry name" value="FAD-binding/transporter-associated domain-like"/>
    <property type="match status" value="1"/>
</dbReference>
<dbReference type="Gene3D" id="1.10.45.10">
    <property type="entry name" value="Vanillyl-alcohol Oxidase, Chain A, domain 4"/>
    <property type="match status" value="1"/>
</dbReference>
<dbReference type="InterPro" id="IPR006094">
    <property type="entry name" value="Oxid_FAD_bind_N"/>
</dbReference>
<dbReference type="Pfam" id="PF01565">
    <property type="entry name" value="FAD_binding_4"/>
    <property type="match status" value="1"/>
</dbReference>
<dbReference type="EMBL" id="KV454018">
    <property type="protein sequence ID" value="ODV93264.1"/>
    <property type="molecule type" value="Genomic_DNA"/>
</dbReference>
<evidence type="ECO:0000256" key="3">
    <source>
        <dbReference type="ARBA" id="ARBA00008000"/>
    </source>
</evidence>
<organism evidence="13 14">
    <name type="scientific">Pachysolen tannophilus NRRL Y-2460</name>
    <dbReference type="NCBI Taxonomy" id="669874"/>
    <lineage>
        <taxon>Eukaryota</taxon>
        <taxon>Fungi</taxon>
        <taxon>Dikarya</taxon>
        <taxon>Ascomycota</taxon>
        <taxon>Saccharomycotina</taxon>
        <taxon>Pichiomycetes</taxon>
        <taxon>Pachysolenaceae</taxon>
        <taxon>Pachysolen</taxon>
    </lineage>
</organism>
<name>A0A1E4TND6_PACTA</name>
<evidence type="ECO:0000256" key="10">
    <source>
        <dbReference type="ARBA" id="ARBA00051436"/>
    </source>
</evidence>
<evidence type="ECO:0000256" key="1">
    <source>
        <dbReference type="ARBA" id="ARBA00001974"/>
    </source>
</evidence>
<comment type="catalytic activity">
    <reaction evidence="10">
        <text>(R)-lactate + 2 Fe(III)-[cytochrome c] = 2 Fe(II)-[cytochrome c] + pyruvate + 2 H(+)</text>
        <dbReference type="Rhea" id="RHEA:13521"/>
        <dbReference type="Rhea" id="RHEA-COMP:10350"/>
        <dbReference type="Rhea" id="RHEA-COMP:14399"/>
        <dbReference type="ChEBI" id="CHEBI:15361"/>
        <dbReference type="ChEBI" id="CHEBI:15378"/>
        <dbReference type="ChEBI" id="CHEBI:16004"/>
        <dbReference type="ChEBI" id="CHEBI:29033"/>
        <dbReference type="ChEBI" id="CHEBI:29034"/>
        <dbReference type="EC" id="1.1.2.4"/>
    </reaction>
</comment>
<dbReference type="STRING" id="669874.A0A1E4TND6"/>
<dbReference type="FunFam" id="3.30.70.2740:FF:000001">
    <property type="entry name" value="D-lactate dehydrogenase mitochondrial"/>
    <property type="match status" value="1"/>
</dbReference>
<reference evidence="14" key="1">
    <citation type="submission" date="2016-05" db="EMBL/GenBank/DDBJ databases">
        <title>Comparative genomics of biotechnologically important yeasts.</title>
        <authorList>
            <consortium name="DOE Joint Genome Institute"/>
            <person name="Riley R."/>
            <person name="Haridas S."/>
            <person name="Wolfe K.H."/>
            <person name="Lopes M.R."/>
            <person name="Hittinger C.T."/>
            <person name="Goker M."/>
            <person name="Salamov A."/>
            <person name="Wisecaver J."/>
            <person name="Long T.M."/>
            <person name="Aerts A.L."/>
            <person name="Barry K."/>
            <person name="Choi C."/>
            <person name="Clum A."/>
            <person name="Coughlan A.Y."/>
            <person name="Deshpande S."/>
            <person name="Douglass A.P."/>
            <person name="Hanson S.J."/>
            <person name="Klenk H.-P."/>
            <person name="Labutti K."/>
            <person name="Lapidus A."/>
            <person name="Lindquist E."/>
            <person name="Lipzen A."/>
            <person name="Meier-Kolthoff J.P."/>
            <person name="Ohm R.A."/>
            <person name="Otillar R.P."/>
            <person name="Pangilinan J."/>
            <person name="Peng Y."/>
            <person name="Rokas A."/>
            <person name="Rosa C.A."/>
            <person name="Scheuner C."/>
            <person name="Sibirny A.A."/>
            <person name="Slot J.C."/>
            <person name="Stielow J.B."/>
            <person name="Sun H."/>
            <person name="Kurtzman C.P."/>
            <person name="Blackwell M."/>
            <person name="Grigoriev I.V."/>
            <person name="Jeffries T.W."/>
        </authorList>
    </citation>
    <scope>NUCLEOTIDE SEQUENCE [LARGE SCALE GENOMIC DNA]</scope>
    <source>
        <strain evidence="14">NRRL Y-2460</strain>
    </source>
</reference>
<accession>A0A1E4TND6</accession>
<dbReference type="PROSITE" id="PS51387">
    <property type="entry name" value="FAD_PCMH"/>
    <property type="match status" value="1"/>
</dbReference>
<dbReference type="Pfam" id="PF02913">
    <property type="entry name" value="FAD-oxidase_C"/>
    <property type="match status" value="1"/>
</dbReference>
<dbReference type="PANTHER" id="PTHR11748:SF111">
    <property type="entry name" value="D-LACTATE DEHYDROGENASE, MITOCHONDRIAL-RELATED"/>
    <property type="match status" value="1"/>
</dbReference>
<evidence type="ECO:0000256" key="5">
    <source>
        <dbReference type="ARBA" id="ARBA00022827"/>
    </source>
</evidence>
<dbReference type="GO" id="GO:0008720">
    <property type="term" value="F:D-lactate dehydrogenase (NAD+) activity"/>
    <property type="evidence" value="ECO:0007669"/>
    <property type="project" value="TreeGrafter"/>
</dbReference>
<evidence type="ECO:0000256" key="9">
    <source>
        <dbReference type="ARBA" id="ARBA00038897"/>
    </source>
</evidence>
<evidence type="ECO:0000256" key="7">
    <source>
        <dbReference type="ARBA" id="ARBA00023002"/>
    </source>
</evidence>